<evidence type="ECO:0000256" key="9">
    <source>
        <dbReference type="ARBA" id="ARBA00023170"/>
    </source>
</evidence>
<keyword evidence="16" id="KW-1185">Reference proteome</keyword>
<keyword evidence="10" id="KW-0325">Glycoprotein</keyword>
<keyword evidence="3" id="KW-0813">Transport</keyword>
<dbReference type="GO" id="GO:0050906">
    <property type="term" value="P:detection of stimulus involved in sensory perception"/>
    <property type="evidence" value="ECO:0007669"/>
    <property type="project" value="UniProtKB-ARBA"/>
</dbReference>
<dbReference type="OrthoDB" id="6362788at2759"/>
<evidence type="ECO:0000256" key="2">
    <source>
        <dbReference type="ARBA" id="ARBA00008685"/>
    </source>
</evidence>
<evidence type="ECO:0000256" key="10">
    <source>
        <dbReference type="ARBA" id="ARBA00023180"/>
    </source>
</evidence>
<dbReference type="InterPro" id="IPR019594">
    <property type="entry name" value="Glu/Gly-bd"/>
</dbReference>
<keyword evidence="8 13" id="KW-0472">Membrane</keyword>
<evidence type="ECO:0000256" key="11">
    <source>
        <dbReference type="ARBA" id="ARBA00023286"/>
    </source>
</evidence>
<evidence type="ECO:0000256" key="5">
    <source>
        <dbReference type="ARBA" id="ARBA00022692"/>
    </source>
</evidence>
<keyword evidence="4" id="KW-1003">Cell membrane</keyword>
<name>A0A6A4VHN3_AMPAM</name>
<evidence type="ECO:0000256" key="13">
    <source>
        <dbReference type="SAM" id="Phobius"/>
    </source>
</evidence>
<dbReference type="SMART" id="SM00918">
    <property type="entry name" value="Lig_chan-Glu_bd"/>
    <property type="match status" value="1"/>
</dbReference>
<gene>
    <name evidence="15" type="primary">GRIK2_0</name>
    <name evidence="15" type="ORF">FJT64_009384</name>
</gene>
<keyword evidence="12" id="KW-0407">Ion channel</keyword>
<dbReference type="Gene3D" id="3.40.190.10">
    <property type="entry name" value="Periplasmic binding protein-like II"/>
    <property type="match status" value="1"/>
</dbReference>
<proteinExistence type="inferred from homology"/>
<comment type="subcellular location">
    <subcellularLocation>
        <location evidence="1">Cell membrane</location>
        <topology evidence="1">Multi-pass membrane protein</topology>
    </subcellularLocation>
</comment>
<evidence type="ECO:0000256" key="6">
    <source>
        <dbReference type="ARBA" id="ARBA00022989"/>
    </source>
</evidence>
<evidence type="ECO:0000313" key="16">
    <source>
        <dbReference type="Proteomes" id="UP000440578"/>
    </source>
</evidence>
<dbReference type="AlphaFoldDB" id="A0A6A4VHN3"/>
<evidence type="ECO:0000256" key="3">
    <source>
        <dbReference type="ARBA" id="ARBA00022448"/>
    </source>
</evidence>
<dbReference type="SUPFAM" id="SSF53850">
    <property type="entry name" value="Periplasmic binding protein-like II"/>
    <property type="match status" value="1"/>
</dbReference>
<organism evidence="15 16">
    <name type="scientific">Amphibalanus amphitrite</name>
    <name type="common">Striped barnacle</name>
    <name type="synonym">Balanus amphitrite</name>
    <dbReference type="NCBI Taxonomy" id="1232801"/>
    <lineage>
        <taxon>Eukaryota</taxon>
        <taxon>Metazoa</taxon>
        <taxon>Ecdysozoa</taxon>
        <taxon>Arthropoda</taxon>
        <taxon>Crustacea</taxon>
        <taxon>Multicrustacea</taxon>
        <taxon>Cirripedia</taxon>
        <taxon>Thoracica</taxon>
        <taxon>Thoracicalcarea</taxon>
        <taxon>Balanomorpha</taxon>
        <taxon>Balanoidea</taxon>
        <taxon>Balanidae</taxon>
        <taxon>Amphibalaninae</taxon>
        <taxon>Amphibalanus</taxon>
    </lineage>
</organism>
<dbReference type="PANTHER" id="PTHR42643">
    <property type="entry name" value="IONOTROPIC RECEPTOR 20A-RELATED"/>
    <property type="match status" value="1"/>
</dbReference>
<dbReference type="PANTHER" id="PTHR42643:SF24">
    <property type="entry name" value="IONOTROPIC RECEPTOR 60A"/>
    <property type="match status" value="1"/>
</dbReference>
<dbReference type="Proteomes" id="UP000440578">
    <property type="component" value="Unassembled WGS sequence"/>
</dbReference>
<protein>
    <submittedName>
        <fullName evidence="15">Glutamate receptor ionotropic, kainate 2</fullName>
    </submittedName>
</protein>
<dbReference type="Pfam" id="PF10613">
    <property type="entry name" value="Lig_chan-Glu_bd"/>
    <property type="match status" value="1"/>
</dbReference>
<evidence type="ECO:0000256" key="1">
    <source>
        <dbReference type="ARBA" id="ARBA00004651"/>
    </source>
</evidence>
<evidence type="ECO:0000256" key="7">
    <source>
        <dbReference type="ARBA" id="ARBA00023065"/>
    </source>
</evidence>
<keyword evidence="6 13" id="KW-1133">Transmembrane helix</keyword>
<keyword evidence="5 13" id="KW-0812">Transmembrane</keyword>
<keyword evidence="9 15" id="KW-0675">Receptor</keyword>
<evidence type="ECO:0000256" key="12">
    <source>
        <dbReference type="ARBA" id="ARBA00023303"/>
    </source>
</evidence>
<dbReference type="GO" id="GO:0015276">
    <property type="term" value="F:ligand-gated monoatomic ion channel activity"/>
    <property type="evidence" value="ECO:0007669"/>
    <property type="project" value="InterPro"/>
</dbReference>
<accession>A0A6A4VHN3</accession>
<comment type="similarity">
    <text evidence="2">Belongs to the glutamate-gated ion channel (TC 1.A.10.1) family.</text>
</comment>
<evidence type="ECO:0000256" key="8">
    <source>
        <dbReference type="ARBA" id="ARBA00023136"/>
    </source>
</evidence>
<keyword evidence="11" id="KW-1071">Ligand-gated ion channel</keyword>
<comment type="caution">
    <text evidence="15">The sequence shown here is derived from an EMBL/GenBank/DDBJ whole genome shotgun (WGS) entry which is preliminary data.</text>
</comment>
<dbReference type="Gene3D" id="1.10.287.70">
    <property type="match status" value="1"/>
</dbReference>
<evidence type="ECO:0000256" key="4">
    <source>
        <dbReference type="ARBA" id="ARBA00022475"/>
    </source>
</evidence>
<dbReference type="InterPro" id="IPR001320">
    <property type="entry name" value="Iontro_rcpt_C"/>
</dbReference>
<dbReference type="GO" id="GO:0005886">
    <property type="term" value="C:plasma membrane"/>
    <property type="evidence" value="ECO:0007669"/>
    <property type="project" value="UniProtKB-SubCell"/>
</dbReference>
<dbReference type="InterPro" id="IPR052192">
    <property type="entry name" value="Insect_Ionotropic_Sensory_Rcpt"/>
</dbReference>
<reference evidence="15 16" key="1">
    <citation type="submission" date="2019-07" db="EMBL/GenBank/DDBJ databases">
        <title>Draft genome assembly of a fouling barnacle, Amphibalanus amphitrite (Darwin, 1854): The first reference genome for Thecostraca.</title>
        <authorList>
            <person name="Kim W."/>
        </authorList>
    </citation>
    <scope>NUCLEOTIDE SEQUENCE [LARGE SCALE GENOMIC DNA]</scope>
    <source>
        <strain evidence="15">SNU_AA5</strain>
        <tissue evidence="15">Soma without cirri and trophi</tissue>
    </source>
</reference>
<sequence>MLVDPPYVTSDNSTGQEKLNGYLPEILDMLVAGLNFTPNIIQPPDGKFGVELPNGSWNGILGMLHQRTAELALVSFSMFEPRRKVVDYIRPVETSHYGFLIRDRPNQRGDNSVNWRVYTEPFAFDLWVTTAALLVCSAALWTVLESGSPSRPTEEGEQPPQPFWSVLGVLVQQGAFVLPETSSQRILFGSLWVFSVVLFASFTSNIVSLLASTRYVMPFETLEQLAALTDWKIIADPDSADLGLVTSLPEISGRHSIIKALLPDGLEILFTESDATLFTARINVDHVLRRNCSFVWSAIRVIPSGGYLTGQRDLPYRDAIATRLSHLSEAGLLQHLWELTLQQPTAAGCRKLSQFNTMTLLQTAPALALLAVGMLTAALVAFAEYRWASQRVMSCPSFKKCAKKPGKRLRNM</sequence>
<feature type="domain" description="Ionotropic glutamate receptor L-glutamate and glycine-binding" evidence="14">
    <location>
        <begin position="6"/>
        <end position="66"/>
    </location>
</feature>
<dbReference type="Pfam" id="PF00060">
    <property type="entry name" value="Lig_chan"/>
    <property type="match status" value="1"/>
</dbReference>
<keyword evidence="7" id="KW-0406">Ion transport</keyword>
<dbReference type="EMBL" id="VIIS01001801">
    <property type="protein sequence ID" value="KAF0292639.1"/>
    <property type="molecule type" value="Genomic_DNA"/>
</dbReference>
<feature type="transmembrane region" description="Helical" evidence="13">
    <location>
        <begin position="360"/>
        <end position="383"/>
    </location>
</feature>
<evidence type="ECO:0000259" key="14">
    <source>
        <dbReference type="SMART" id="SM00918"/>
    </source>
</evidence>
<evidence type="ECO:0000313" key="15">
    <source>
        <dbReference type="EMBL" id="KAF0292639.1"/>
    </source>
</evidence>